<dbReference type="AlphaFoldDB" id="A0A327L527"/>
<organism evidence="3 4">
    <name type="scientific">Rhodoplanes roseus</name>
    <dbReference type="NCBI Taxonomy" id="29409"/>
    <lineage>
        <taxon>Bacteria</taxon>
        <taxon>Pseudomonadati</taxon>
        <taxon>Pseudomonadota</taxon>
        <taxon>Alphaproteobacteria</taxon>
        <taxon>Hyphomicrobiales</taxon>
        <taxon>Nitrobacteraceae</taxon>
        <taxon>Rhodoplanes</taxon>
    </lineage>
</organism>
<dbReference type="InterPro" id="IPR027417">
    <property type="entry name" value="P-loop_NTPase"/>
</dbReference>
<reference evidence="3 4" key="1">
    <citation type="submission" date="2017-07" db="EMBL/GenBank/DDBJ databases">
        <title>Draft Genome Sequences of Select Purple Nonsulfur Bacteria.</title>
        <authorList>
            <person name="Lasarre B."/>
            <person name="Mckinlay J.B."/>
        </authorList>
    </citation>
    <scope>NUCLEOTIDE SEQUENCE [LARGE SCALE GENOMIC DNA]</scope>
    <source>
        <strain evidence="3 4">DSM 5909</strain>
    </source>
</reference>
<keyword evidence="4" id="KW-1185">Reference proteome</keyword>
<dbReference type="EMBL" id="NPEX01000020">
    <property type="protein sequence ID" value="RAI45274.1"/>
    <property type="molecule type" value="Genomic_DNA"/>
</dbReference>
<keyword evidence="1" id="KW-0378">Hydrolase</keyword>
<dbReference type="RefSeq" id="WP_111417937.1">
    <property type="nucleotide sequence ID" value="NZ_NPEX01000020.1"/>
</dbReference>
<name>A0A327L527_9BRAD</name>
<evidence type="ECO:0000313" key="3">
    <source>
        <dbReference type="EMBL" id="RAI45274.1"/>
    </source>
</evidence>
<sequence>MTIRVDLLTDPAEIMQLPCATNAARAGPAARATAGAYGRLSFSCGGRGGARWVMSSVAPQVALRLKSVFPRLDKAETGRFTFEDSPIVCADLDWFLSRYRMDMTAEDRRRLTRERRRFEASRAEFERILLPEWRPAVHTALRADKRAFAFQEKAIEIAVRMRRLLVLDEGGMGKTITGTGIMVKAGLFPAAVVVQAHLATQWAERIAEFSTLRVYVIDGTRPYDLPEADVYVFRYSNIAGWVDIAGQGVFRVVLFDEIQELRRGGDAQKGKAGKVFVRNAAIRVGLTATPIYNYGDEMFNIVEYIEPGALGSVWEFRREWCHAVGQHWVVKEPDALGMHLREQTITIRRTYDDAEVKAELGDALPKPNRIVVDVPYDEEVEQDELALCRALAIQVTTGSFTESGQAARDLDARLRRITGMAKARHVAAYVRLLLAGGDPVLLAGWHRDVYEVWLRELAAFSPVLYTGSETPAQKDKNKAAFIAGRSRVMMISLRSGSGLDGLQKVCNTLVVGELDWSPQVIDQLVWRLRRLGQQRWPVDAHILHANGGADPVMAGVLGLKAFQSRGITDPLAGPEIVVRDQSRLKLLAQRFLETTEGRT</sequence>
<dbReference type="PANTHER" id="PTHR45766">
    <property type="entry name" value="DNA ANNEALING HELICASE AND ENDONUCLEASE ZRANB3 FAMILY MEMBER"/>
    <property type="match status" value="1"/>
</dbReference>
<comment type="caution">
    <text evidence="3">The sequence shown here is derived from an EMBL/GenBank/DDBJ whole genome shotgun (WGS) entry which is preliminary data.</text>
</comment>
<protein>
    <recommendedName>
        <fullName evidence="2">Helicase ATP-binding domain-containing protein</fullName>
    </recommendedName>
</protein>
<accession>A0A327L527</accession>
<dbReference type="Pfam" id="PF00176">
    <property type="entry name" value="SNF2-rel_dom"/>
    <property type="match status" value="1"/>
</dbReference>
<dbReference type="OrthoDB" id="9814088at2"/>
<dbReference type="GO" id="GO:0031297">
    <property type="term" value="P:replication fork processing"/>
    <property type="evidence" value="ECO:0007669"/>
    <property type="project" value="TreeGrafter"/>
</dbReference>
<dbReference type="PANTHER" id="PTHR45766:SF6">
    <property type="entry name" value="SWI_SNF-RELATED MATRIX-ASSOCIATED ACTIN-DEPENDENT REGULATOR OF CHROMATIN SUBFAMILY A-LIKE PROTEIN 1"/>
    <property type="match status" value="1"/>
</dbReference>
<dbReference type="PROSITE" id="PS51192">
    <property type="entry name" value="HELICASE_ATP_BIND_1"/>
    <property type="match status" value="1"/>
</dbReference>
<proteinExistence type="predicted"/>
<evidence type="ECO:0000256" key="1">
    <source>
        <dbReference type="ARBA" id="ARBA00022801"/>
    </source>
</evidence>
<dbReference type="Gene3D" id="3.40.50.300">
    <property type="entry name" value="P-loop containing nucleotide triphosphate hydrolases"/>
    <property type="match status" value="2"/>
</dbReference>
<dbReference type="SUPFAM" id="SSF52540">
    <property type="entry name" value="P-loop containing nucleoside triphosphate hydrolases"/>
    <property type="match status" value="2"/>
</dbReference>
<feature type="domain" description="Helicase ATP-binding" evidence="2">
    <location>
        <begin position="155"/>
        <end position="308"/>
    </location>
</feature>
<evidence type="ECO:0000313" key="4">
    <source>
        <dbReference type="Proteomes" id="UP000249130"/>
    </source>
</evidence>
<dbReference type="GO" id="GO:0005524">
    <property type="term" value="F:ATP binding"/>
    <property type="evidence" value="ECO:0007669"/>
    <property type="project" value="InterPro"/>
</dbReference>
<dbReference type="InterPro" id="IPR000330">
    <property type="entry name" value="SNF2_N"/>
</dbReference>
<dbReference type="GO" id="GO:0006281">
    <property type="term" value="P:DNA repair"/>
    <property type="evidence" value="ECO:0007669"/>
    <property type="project" value="TreeGrafter"/>
</dbReference>
<dbReference type="GO" id="GO:0016787">
    <property type="term" value="F:hydrolase activity"/>
    <property type="evidence" value="ECO:0007669"/>
    <property type="project" value="UniProtKB-KW"/>
</dbReference>
<gene>
    <name evidence="3" type="ORF">CH341_05000</name>
</gene>
<evidence type="ECO:0000259" key="2">
    <source>
        <dbReference type="PROSITE" id="PS51192"/>
    </source>
</evidence>
<dbReference type="Proteomes" id="UP000249130">
    <property type="component" value="Unassembled WGS sequence"/>
</dbReference>
<dbReference type="InterPro" id="IPR014001">
    <property type="entry name" value="Helicase_ATP-bd"/>
</dbReference>
<dbReference type="SMART" id="SM00487">
    <property type="entry name" value="DEXDc"/>
    <property type="match status" value="1"/>
</dbReference>